<reference evidence="1 2" key="1">
    <citation type="journal article" date="2016" name="Genome Announc.">
        <title>Draft Genome Sequence of Paenibacillus amylolyticus Heshi-A3, Isolated from Fermented Rice Bran in a Japanese Fermented Seafood Dish.</title>
        <authorList>
            <person name="Akuzawa S."/>
            <person name="Nagaoka J."/>
            <person name="Kanekatsu M."/>
            <person name="Kubota E."/>
            <person name="Ohtake R."/>
            <person name="Suzuki T."/>
            <person name="Kanesaki Y."/>
        </authorList>
    </citation>
    <scope>NUCLEOTIDE SEQUENCE [LARGE SCALE GENOMIC DNA]</scope>
    <source>
        <strain evidence="1 2">Heshi-A3</strain>
    </source>
</reference>
<accession>A0A100VIC3</accession>
<dbReference type="EMBL" id="BCNV01000001">
    <property type="protein sequence ID" value="GAS80393.1"/>
    <property type="molecule type" value="Genomic_DNA"/>
</dbReference>
<evidence type="ECO:0000313" key="2">
    <source>
        <dbReference type="Proteomes" id="UP000069697"/>
    </source>
</evidence>
<reference evidence="2" key="2">
    <citation type="submission" date="2016-01" db="EMBL/GenBank/DDBJ databases">
        <title>Draft Genome Sequence of Paenibacillus amylolyticus Heshi-A3 that Was Isolated from Fermented Rice Bran with Aging Salted Mackerel, Which Was Named Heshiko as Traditional Fermented Seafood in Japan.</title>
        <authorList>
            <person name="Akuzawa S."/>
            <person name="Nakagawa J."/>
            <person name="Kanekatsu T."/>
            <person name="Kubota E."/>
            <person name="Ohtake R."/>
            <person name="Suzuki T."/>
            <person name="Kanesaki Y."/>
        </authorList>
    </citation>
    <scope>NUCLEOTIDE SEQUENCE [LARGE SCALE GENOMIC DNA]</scope>
    <source>
        <strain evidence="2">Heshi-A3</strain>
    </source>
</reference>
<protein>
    <submittedName>
        <fullName evidence="1">Uncharacterized protein</fullName>
    </submittedName>
</protein>
<gene>
    <name evidence="1" type="ORF">PAHA3_0463</name>
</gene>
<evidence type="ECO:0000313" key="1">
    <source>
        <dbReference type="EMBL" id="GAS80393.1"/>
    </source>
</evidence>
<comment type="caution">
    <text evidence="1">The sequence shown here is derived from an EMBL/GenBank/DDBJ whole genome shotgun (WGS) entry which is preliminary data.</text>
</comment>
<organism evidence="1 2">
    <name type="scientific">Paenibacillus amylolyticus</name>
    <dbReference type="NCBI Taxonomy" id="1451"/>
    <lineage>
        <taxon>Bacteria</taxon>
        <taxon>Bacillati</taxon>
        <taxon>Bacillota</taxon>
        <taxon>Bacilli</taxon>
        <taxon>Bacillales</taxon>
        <taxon>Paenibacillaceae</taxon>
        <taxon>Paenibacillus</taxon>
    </lineage>
</organism>
<name>A0A100VIC3_PAEAM</name>
<sequence>MKISILETKLASRYDEFDPEQDGNKNTEFADIIIDGRSLYQRLKKHELVPCLGWGSYEYQRLLIE</sequence>
<dbReference type="Proteomes" id="UP000069697">
    <property type="component" value="Unassembled WGS sequence"/>
</dbReference>
<proteinExistence type="predicted"/>
<dbReference type="AlphaFoldDB" id="A0A100VIC3"/>